<feature type="compositionally biased region" description="Basic and acidic residues" evidence="2">
    <location>
        <begin position="1"/>
        <end position="24"/>
    </location>
</feature>
<protein>
    <submittedName>
        <fullName evidence="3">DUF349 domain-containing protein</fullName>
    </submittedName>
</protein>
<dbReference type="InterPro" id="IPR007139">
    <property type="entry name" value="DUF349"/>
</dbReference>
<feature type="coiled-coil region" evidence="1">
    <location>
        <begin position="145"/>
        <end position="181"/>
    </location>
</feature>
<sequence length="708" mass="84146">MSDKKLQEEKLSDKSSEPSEKKTVVPENISEGEDTSAAETPAGDSEEVAVDVSEGKKQEEPIAEETNDDASEEMQVDEADTPKEDTVASEEKKEDKPEQEVVKANTPMDTDEEEEEEEEVSSSDDEDEEETQEVEEEKDYHSLSKKELVAELKELLNSKQVQQIKNEVEEIRSEFNAKFNEELEHEKEEFLANGGNIIDFHYTTPLKKEFNSLYFDYKEKRNHYYRSLKKDLSANLERRQELIEELKGLLNAEENINTTYKHFKDIQERWHTAGPIPRDKYNLIWNTYHHHVENFYDFLHLNREFRDLDFKHNLEQKLKLITRAEELQQEEDINKAFRELQMLHKMWKEEIGPVAKEYREEVWEKFSAATKVIHDKRFEYLKEMESTFEDNLEAKKKIVEQITEVTAATKPSHQNWQNAIKKVQALRDQYFEIGKVPRLNNKEIWNAFKESTRNFNKAKNNFYKNQKKEQYTNLEKKRELIKIAQENKDSDDFEVVTPLMKKIQADWKKVGHVPRKDSDKIWKEFKEACNYYFDRLHSVKNEANKEEVEHLETKTKMLEEIKNLELSGSKDEDLKLIKEKIGEWKKVGRVPFKKKSIEQQFNKELDTLFGKMDLNKKEAEMIKFENKLNSMVSQEDERKLKNEHFFISKKIDETKDEIRQLENNLGFFQHVDDSNPLVMEVHQNIARHKEQLEVWKAKLKRIKKVRNS</sequence>
<evidence type="ECO:0000256" key="2">
    <source>
        <dbReference type="SAM" id="MobiDB-lite"/>
    </source>
</evidence>
<evidence type="ECO:0000313" key="4">
    <source>
        <dbReference type="Proteomes" id="UP000238442"/>
    </source>
</evidence>
<dbReference type="Proteomes" id="UP000238442">
    <property type="component" value="Chromosome"/>
</dbReference>
<dbReference type="AlphaFoldDB" id="A0A2S0HT67"/>
<feature type="compositionally biased region" description="Acidic residues" evidence="2">
    <location>
        <begin position="109"/>
        <end position="137"/>
    </location>
</feature>
<organism evidence="3 4">
    <name type="scientific">Pukyongia salina</name>
    <dbReference type="NCBI Taxonomy" id="2094025"/>
    <lineage>
        <taxon>Bacteria</taxon>
        <taxon>Pseudomonadati</taxon>
        <taxon>Bacteroidota</taxon>
        <taxon>Flavobacteriia</taxon>
        <taxon>Flavobacteriales</taxon>
        <taxon>Flavobacteriaceae</taxon>
        <taxon>Pukyongia</taxon>
    </lineage>
</organism>
<feature type="coiled-coil region" evidence="1">
    <location>
        <begin position="225"/>
        <end position="256"/>
    </location>
</feature>
<dbReference type="Pfam" id="PF03993">
    <property type="entry name" value="DUF349"/>
    <property type="match status" value="5"/>
</dbReference>
<dbReference type="KEGG" id="aue:C5O00_00835"/>
<feature type="compositionally biased region" description="Basic and acidic residues" evidence="2">
    <location>
        <begin position="80"/>
        <end position="101"/>
    </location>
</feature>
<feature type="compositionally biased region" description="Acidic residues" evidence="2">
    <location>
        <begin position="61"/>
        <end position="79"/>
    </location>
</feature>
<evidence type="ECO:0000256" key="1">
    <source>
        <dbReference type="SAM" id="Coils"/>
    </source>
</evidence>
<dbReference type="RefSeq" id="WP_105214067.1">
    <property type="nucleotide sequence ID" value="NZ_CP027062.1"/>
</dbReference>
<proteinExistence type="predicted"/>
<dbReference type="EMBL" id="CP027062">
    <property type="protein sequence ID" value="AVI49784.1"/>
    <property type="molecule type" value="Genomic_DNA"/>
</dbReference>
<accession>A0A2S0HT67</accession>
<dbReference type="OrthoDB" id="5422202at2"/>
<reference evidence="3 4" key="1">
    <citation type="submission" date="2018-02" db="EMBL/GenBank/DDBJ databases">
        <title>Genomic analysis of the strain RR4-38 isolated from a seawater recirculating aquaculture system.</title>
        <authorList>
            <person name="Kim Y.-S."/>
            <person name="Jang Y.H."/>
            <person name="Kim K.-H."/>
        </authorList>
    </citation>
    <scope>NUCLEOTIDE SEQUENCE [LARGE SCALE GENOMIC DNA]</scope>
    <source>
        <strain evidence="3 4">RR4-38</strain>
    </source>
</reference>
<feature type="region of interest" description="Disordered" evidence="2">
    <location>
        <begin position="1"/>
        <end position="143"/>
    </location>
</feature>
<feature type="coiled-coil region" evidence="1">
    <location>
        <begin position="614"/>
        <end position="705"/>
    </location>
</feature>
<gene>
    <name evidence="3" type="ORF">C5O00_00835</name>
</gene>
<keyword evidence="4" id="KW-1185">Reference proteome</keyword>
<name>A0A2S0HT67_9FLAO</name>
<evidence type="ECO:0000313" key="3">
    <source>
        <dbReference type="EMBL" id="AVI49784.1"/>
    </source>
</evidence>
<keyword evidence="1" id="KW-0175">Coiled coil</keyword>